<evidence type="ECO:0000313" key="3">
    <source>
        <dbReference type="Proteomes" id="UP000799766"/>
    </source>
</evidence>
<dbReference type="EMBL" id="MU001687">
    <property type="protein sequence ID" value="KAF2455392.1"/>
    <property type="molecule type" value="Genomic_DNA"/>
</dbReference>
<sequence>MKIYSNWTSARIQPKPKHRKRLLRPKFYSDVLKTRRSMEKQRGARPARANAGKNARMSGFLDSSKIDLGEVAESSEDEVTVAGRKKGRRGKATPRKRRHSPTPDPPLDYVREIPVPKSDDSPFDDSGEVTLQVRLPRGVNNYNINLSAPGYSMKPSGGTFRVEDRVVPYAKPANETKAGFLTLPPEVRNQIYRWVFVDHAKVFDFGNPTNFCRSAALLRSCKQFHEEGRSILYGESEFVFSRNRSQRQNFFEAKPHEVGYRDVYTFLRMIGDNAGQLRDVHVVFEDAMPSSTPQLTHEERRFVHDDHLVAALKHLGREGRLRRFAMTFCGRRCVARTDYRFFQALKTVRADVVVNAARGRGYSTVKIQEDLEKKIIDRLTRKEKLYPARAEKKEVADEEGGANKKRKI</sequence>
<protein>
    <recommendedName>
        <fullName evidence="4">F-box domain-containing protein</fullName>
    </recommendedName>
</protein>
<reference evidence="2" key="1">
    <citation type="journal article" date="2020" name="Stud. Mycol.">
        <title>101 Dothideomycetes genomes: a test case for predicting lifestyles and emergence of pathogens.</title>
        <authorList>
            <person name="Haridas S."/>
            <person name="Albert R."/>
            <person name="Binder M."/>
            <person name="Bloem J."/>
            <person name="Labutti K."/>
            <person name="Salamov A."/>
            <person name="Andreopoulos B."/>
            <person name="Baker S."/>
            <person name="Barry K."/>
            <person name="Bills G."/>
            <person name="Bluhm B."/>
            <person name="Cannon C."/>
            <person name="Castanera R."/>
            <person name="Culley D."/>
            <person name="Daum C."/>
            <person name="Ezra D."/>
            <person name="Gonzalez J."/>
            <person name="Henrissat B."/>
            <person name="Kuo A."/>
            <person name="Liang C."/>
            <person name="Lipzen A."/>
            <person name="Lutzoni F."/>
            <person name="Magnuson J."/>
            <person name="Mondo S."/>
            <person name="Nolan M."/>
            <person name="Ohm R."/>
            <person name="Pangilinan J."/>
            <person name="Park H.-J."/>
            <person name="Ramirez L."/>
            <person name="Alfaro M."/>
            <person name="Sun H."/>
            <person name="Tritt A."/>
            <person name="Yoshinaga Y."/>
            <person name="Zwiers L.-H."/>
            <person name="Turgeon B."/>
            <person name="Goodwin S."/>
            <person name="Spatafora J."/>
            <person name="Crous P."/>
            <person name="Grigoriev I."/>
        </authorList>
    </citation>
    <scope>NUCLEOTIDE SEQUENCE</scope>
    <source>
        <strain evidence="2">ATCC 16933</strain>
    </source>
</reference>
<dbReference type="OrthoDB" id="5372935at2759"/>
<gene>
    <name evidence="2" type="ORF">BDY21DRAFT_75153</name>
</gene>
<evidence type="ECO:0008006" key="4">
    <source>
        <dbReference type="Google" id="ProtNLM"/>
    </source>
</evidence>
<name>A0A6A6NVB1_9PEZI</name>
<dbReference type="InterPro" id="IPR038883">
    <property type="entry name" value="AN11006-like"/>
</dbReference>
<dbReference type="Proteomes" id="UP000799766">
    <property type="component" value="Unassembled WGS sequence"/>
</dbReference>
<feature type="compositionally biased region" description="Basic residues" evidence="1">
    <location>
        <begin position="83"/>
        <end position="100"/>
    </location>
</feature>
<dbReference type="AlphaFoldDB" id="A0A6A6NVB1"/>
<dbReference type="PANTHER" id="PTHR42085:SF2">
    <property type="entry name" value="F-BOX DOMAIN-CONTAINING PROTEIN"/>
    <property type="match status" value="1"/>
</dbReference>
<accession>A0A6A6NVB1</accession>
<evidence type="ECO:0000313" key="2">
    <source>
        <dbReference type="EMBL" id="KAF2455392.1"/>
    </source>
</evidence>
<feature type="compositionally biased region" description="Basic and acidic residues" evidence="1">
    <location>
        <begin position="33"/>
        <end position="42"/>
    </location>
</feature>
<organism evidence="2 3">
    <name type="scientific">Lineolata rhizophorae</name>
    <dbReference type="NCBI Taxonomy" id="578093"/>
    <lineage>
        <taxon>Eukaryota</taxon>
        <taxon>Fungi</taxon>
        <taxon>Dikarya</taxon>
        <taxon>Ascomycota</taxon>
        <taxon>Pezizomycotina</taxon>
        <taxon>Dothideomycetes</taxon>
        <taxon>Dothideomycetes incertae sedis</taxon>
        <taxon>Lineolatales</taxon>
        <taxon>Lineolataceae</taxon>
        <taxon>Lineolata</taxon>
    </lineage>
</organism>
<proteinExistence type="predicted"/>
<feature type="region of interest" description="Disordered" evidence="1">
    <location>
        <begin position="33"/>
        <end position="58"/>
    </location>
</feature>
<keyword evidence="3" id="KW-1185">Reference proteome</keyword>
<feature type="region of interest" description="Disordered" evidence="1">
    <location>
        <begin position="71"/>
        <end position="111"/>
    </location>
</feature>
<dbReference type="PANTHER" id="PTHR42085">
    <property type="entry name" value="F-BOX DOMAIN-CONTAINING PROTEIN"/>
    <property type="match status" value="1"/>
</dbReference>
<evidence type="ECO:0000256" key="1">
    <source>
        <dbReference type="SAM" id="MobiDB-lite"/>
    </source>
</evidence>